<dbReference type="CDD" id="cd21450">
    <property type="entry name" value="DLC-like_DYNLL1-like"/>
    <property type="match status" value="1"/>
</dbReference>
<evidence type="ECO:0008006" key="2">
    <source>
        <dbReference type="Google" id="ProtNLM"/>
    </source>
</evidence>
<dbReference type="AlphaFoldDB" id="A0A7S1AQP2"/>
<dbReference type="EMBL" id="HBFQ01051148">
    <property type="protein sequence ID" value="CAD8862105.1"/>
    <property type="molecule type" value="Transcribed_RNA"/>
</dbReference>
<name>A0A7S1AQP2_NOCSC</name>
<gene>
    <name evidence="1" type="ORF">NSCI0253_LOCUS36460</name>
</gene>
<proteinExistence type="predicted"/>
<organism evidence="1">
    <name type="scientific">Noctiluca scintillans</name>
    <name type="common">Sea sparkle</name>
    <name type="synonym">Red tide dinoflagellate</name>
    <dbReference type="NCBI Taxonomy" id="2966"/>
    <lineage>
        <taxon>Eukaryota</taxon>
        <taxon>Sar</taxon>
        <taxon>Alveolata</taxon>
        <taxon>Dinophyceae</taxon>
        <taxon>Noctilucales</taxon>
        <taxon>Noctilucaceae</taxon>
        <taxon>Noctiluca</taxon>
    </lineage>
</organism>
<sequence>MADSDEEVVQTDPKVEALKNLPPVVVRKAELREDLLQRLFLMTVEALKSHRLQKDVASEIKNKLDNDPDFNELVGKGPWQVVVGRSFASSITHESMHLAFFDIPKFQETILVYKSLGVQSL</sequence>
<protein>
    <recommendedName>
        <fullName evidence="2">Dynein light chain</fullName>
    </recommendedName>
</protein>
<reference evidence="1" key="1">
    <citation type="submission" date="2021-01" db="EMBL/GenBank/DDBJ databases">
        <authorList>
            <person name="Corre E."/>
            <person name="Pelletier E."/>
            <person name="Niang G."/>
            <person name="Scheremetjew M."/>
            <person name="Finn R."/>
            <person name="Kale V."/>
            <person name="Holt S."/>
            <person name="Cochrane G."/>
            <person name="Meng A."/>
            <person name="Brown T."/>
            <person name="Cohen L."/>
        </authorList>
    </citation>
    <scope>NUCLEOTIDE SEQUENCE</scope>
</reference>
<dbReference type="InterPro" id="IPR001372">
    <property type="entry name" value="Dynein_light_chain_typ-1/2"/>
</dbReference>
<dbReference type="SUPFAM" id="SSF54648">
    <property type="entry name" value="DLC"/>
    <property type="match status" value="1"/>
</dbReference>
<dbReference type="GO" id="GO:0007017">
    <property type="term" value="P:microtubule-based process"/>
    <property type="evidence" value="ECO:0007669"/>
    <property type="project" value="InterPro"/>
</dbReference>
<dbReference type="InterPro" id="IPR037177">
    <property type="entry name" value="DLC_sf"/>
</dbReference>
<dbReference type="Gene3D" id="3.30.740.10">
    <property type="entry name" value="Protein Inhibitor Of Neuronal Nitric Oxide Synthase"/>
    <property type="match status" value="1"/>
</dbReference>
<dbReference type="Pfam" id="PF01221">
    <property type="entry name" value="Dynein_light"/>
    <property type="match status" value="1"/>
</dbReference>
<dbReference type="GO" id="GO:0030286">
    <property type="term" value="C:dynein complex"/>
    <property type="evidence" value="ECO:0007669"/>
    <property type="project" value="InterPro"/>
</dbReference>
<evidence type="ECO:0000313" key="1">
    <source>
        <dbReference type="EMBL" id="CAD8862105.1"/>
    </source>
</evidence>
<dbReference type="SMART" id="SM01375">
    <property type="entry name" value="Dynein_light"/>
    <property type="match status" value="1"/>
</dbReference>
<accession>A0A7S1AQP2</accession>